<feature type="region of interest" description="Disordered" evidence="7">
    <location>
        <begin position="208"/>
        <end position="238"/>
    </location>
</feature>
<evidence type="ECO:0000256" key="1">
    <source>
        <dbReference type="ARBA" id="ARBA00004167"/>
    </source>
</evidence>
<dbReference type="PANTHER" id="PTHR13605:SF4">
    <property type="entry name" value="ER MEMBRANE PROTEIN COMPLEX SUBUNIT 7"/>
    <property type="match status" value="1"/>
</dbReference>
<dbReference type="InterPro" id="IPR013784">
    <property type="entry name" value="Carb-bd-like_fold"/>
</dbReference>
<evidence type="ECO:0000256" key="5">
    <source>
        <dbReference type="ARBA" id="ARBA00022989"/>
    </source>
</evidence>
<evidence type="ECO:0000259" key="9">
    <source>
        <dbReference type="Pfam" id="PF09430"/>
    </source>
</evidence>
<sequence>MNYYYLYLAFSTIFIYNTATINAEISAEDENDSTRYVLEGRAFPLSDYPQNQPNWQASTRVHVNGGEYVGFVRKDGSFTVYNVPAGSYVVEILNPEYAFEPARVEINSKGKYRARKVNHIKTSEVVVVPYPLRMKALGKTRYFQLREQWRIADIVMNPMVLMMVLPLLLVMVLPKMMNDPETKKEMEQIQNMAKFELPEMSDMVSNFLAGQSQGEKGDKDKANGNNKRVQKVRKRIDK</sequence>
<keyword evidence="4" id="KW-0732">Signal</keyword>
<dbReference type="InterPro" id="IPR039163">
    <property type="entry name" value="EMC7"/>
</dbReference>
<proteinExistence type="inferred from homology"/>
<evidence type="ECO:0000256" key="7">
    <source>
        <dbReference type="SAM" id="MobiDB-lite"/>
    </source>
</evidence>
<evidence type="ECO:0000313" key="10">
    <source>
        <dbReference type="EMBL" id="CAH1174158.1"/>
    </source>
</evidence>
<keyword evidence="6 8" id="KW-0472">Membrane</keyword>
<dbReference type="InterPro" id="IPR019008">
    <property type="entry name" value="Beta_sandwich_EMC7"/>
</dbReference>
<evidence type="ECO:0000256" key="6">
    <source>
        <dbReference type="ARBA" id="ARBA00023136"/>
    </source>
</evidence>
<feature type="compositionally biased region" description="Basic residues" evidence="7">
    <location>
        <begin position="228"/>
        <end position="238"/>
    </location>
</feature>
<dbReference type="PANTHER" id="PTHR13605">
    <property type="entry name" value="ER MEMBRANE PROTEIN COMPLEX SUBUNIT 7"/>
    <property type="match status" value="1"/>
</dbReference>
<keyword evidence="5 8" id="KW-1133">Transmembrane helix</keyword>
<gene>
    <name evidence="10" type="ORF">PHAECO_LOCUS9954</name>
</gene>
<dbReference type="EMBL" id="OU896712">
    <property type="protein sequence ID" value="CAH1174158.1"/>
    <property type="molecule type" value="Genomic_DNA"/>
</dbReference>
<keyword evidence="3 8" id="KW-0812">Transmembrane</keyword>
<feature type="domain" description="ER membrane protein complex subunit 7 beta-sandwich" evidence="9">
    <location>
        <begin position="51"/>
        <end position="162"/>
    </location>
</feature>
<dbReference type="AlphaFoldDB" id="A0A9P0DVX4"/>
<evidence type="ECO:0000256" key="2">
    <source>
        <dbReference type="ARBA" id="ARBA00008880"/>
    </source>
</evidence>
<comment type="similarity">
    <text evidence="2">Belongs to the EMC7 family.</text>
</comment>
<name>A0A9P0DVX4_PHACE</name>
<evidence type="ECO:0000256" key="3">
    <source>
        <dbReference type="ARBA" id="ARBA00022692"/>
    </source>
</evidence>
<comment type="subcellular location">
    <subcellularLocation>
        <location evidence="1">Membrane</location>
        <topology evidence="1">Single-pass membrane protein</topology>
    </subcellularLocation>
</comment>
<evidence type="ECO:0000313" key="11">
    <source>
        <dbReference type="Proteomes" id="UP001153737"/>
    </source>
</evidence>
<reference evidence="10" key="2">
    <citation type="submission" date="2022-10" db="EMBL/GenBank/DDBJ databases">
        <authorList>
            <consortium name="ENA_rothamsted_submissions"/>
            <consortium name="culmorum"/>
            <person name="King R."/>
        </authorList>
    </citation>
    <scope>NUCLEOTIDE SEQUENCE</scope>
</reference>
<dbReference type="GO" id="GO:0072546">
    <property type="term" value="C:EMC complex"/>
    <property type="evidence" value="ECO:0007669"/>
    <property type="project" value="TreeGrafter"/>
</dbReference>
<dbReference type="Pfam" id="PF09430">
    <property type="entry name" value="EMC7_beta-sandw"/>
    <property type="match status" value="1"/>
</dbReference>
<dbReference type="SUPFAM" id="SSF49452">
    <property type="entry name" value="Starch-binding domain-like"/>
    <property type="match status" value="1"/>
</dbReference>
<organism evidence="10 11">
    <name type="scientific">Phaedon cochleariae</name>
    <name type="common">Mustard beetle</name>
    <dbReference type="NCBI Taxonomy" id="80249"/>
    <lineage>
        <taxon>Eukaryota</taxon>
        <taxon>Metazoa</taxon>
        <taxon>Ecdysozoa</taxon>
        <taxon>Arthropoda</taxon>
        <taxon>Hexapoda</taxon>
        <taxon>Insecta</taxon>
        <taxon>Pterygota</taxon>
        <taxon>Neoptera</taxon>
        <taxon>Endopterygota</taxon>
        <taxon>Coleoptera</taxon>
        <taxon>Polyphaga</taxon>
        <taxon>Cucujiformia</taxon>
        <taxon>Chrysomeloidea</taxon>
        <taxon>Chrysomelidae</taxon>
        <taxon>Chrysomelinae</taxon>
        <taxon>Chrysomelini</taxon>
        <taxon>Phaedon</taxon>
    </lineage>
</organism>
<evidence type="ECO:0000256" key="8">
    <source>
        <dbReference type="SAM" id="Phobius"/>
    </source>
</evidence>
<keyword evidence="11" id="KW-1185">Reference proteome</keyword>
<dbReference type="Gene3D" id="2.60.40.1120">
    <property type="entry name" value="Carboxypeptidase-like, regulatory domain"/>
    <property type="match status" value="1"/>
</dbReference>
<reference evidence="10" key="1">
    <citation type="submission" date="2022-01" db="EMBL/GenBank/DDBJ databases">
        <authorList>
            <person name="King R."/>
        </authorList>
    </citation>
    <scope>NUCLEOTIDE SEQUENCE</scope>
</reference>
<feature type="transmembrane region" description="Helical" evidence="8">
    <location>
        <begin position="154"/>
        <end position="174"/>
    </location>
</feature>
<accession>A0A9P0DVX4</accession>
<evidence type="ECO:0000256" key="4">
    <source>
        <dbReference type="ARBA" id="ARBA00022729"/>
    </source>
</evidence>
<dbReference type="GO" id="GO:0030246">
    <property type="term" value="F:carbohydrate binding"/>
    <property type="evidence" value="ECO:0007669"/>
    <property type="project" value="InterPro"/>
</dbReference>
<protein>
    <recommendedName>
        <fullName evidence="9">ER membrane protein complex subunit 7 beta-sandwich domain-containing protein</fullName>
    </recommendedName>
</protein>
<dbReference type="Proteomes" id="UP001153737">
    <property type="component" value="Chromosome 6"/>
</dbReference>